<dbReference type="Gene3D" id="1.10.760.10">
    <property type="entry name" value="Cytochrome c-like domain"/>
    <property type="match status" value="1"/>
</dbReference>
<dbReference type="RefSeq" id="WP_078484305.1">
    <property type="nucleotide sequence ID" value="NZ_MPRL01000054.1"/>
</dbReference>
<organism evidence="9 10">
    <name type="scientific">Solemya pervernicosa gill symbiont</name>
    <dbReference type="NCBI Taxonomy" id="642797"/>
    <lineage>
        <taxon>Bacteria</taxon>
        <taxon>Pseudomonadati</taxon>
        <taxon>Pseudomonadota</taxon>
        <taxon>Gammaproteobacteria</taxon>
        <taxon>sulfur-oxidizing symbionts</taxon>
    </lineage>
</organism>
<evidence type="ECO:0000313" key="9">
    <source>
        <dbReference type="EMBL" id="OOZ39353.1"/>
    </source>
</evidence>
<evidence type="ECO:0000256" key="7">
    <source>
        <dbReference type="SAM" id="SignalP"/>
    </source>
</evidence>
<accession>A0A1T2L2N6</accession>
<dbReference type="Proteomes" id="UP000191110">
    <property type="component" value="Unassembled WGS sequence"/>
</dbReference>
<evidence type="ECO:0000256" key="4">
    <source>
        <dbReference type="ARBA" id="ARBA00022982"/>
    </source>
</evidence>
<evidence type="ECO:0000256" key="6">
    <source>
        <dbReference type="PROSITE-ProRule" id="PRU00433"/>
    </source>
</evidence>
<dbReference type="GO" id="GO:0020037">
    <property type="term" value="F:heme binding"/>
    <property type="evidence" value="ECO:0007669"/>
    <property type="project" value="InterPro"/>
</dbReference>
<dbReference type="GO" id="GO:0046872">
    <property type="term" value="F:metal ion binding"/>
    <property type="evidence" value="ECO:0007669"/>
    <property type="project" value="UniProtKB-KW"/>
</dbReference>
<evidence type="ECO:0000313" key="10">
    <source>
        <dbReference type="Proteomes" id="UP000191110"/>
    </source>
</evidence>
<dbReference type="InterPro" id="IPR050597">
    <property type="entry name" value="Cytochrome_c_Oxidase_Subunit"/>
</dbReference>
<feature type="signal peptide" evidence="7">
    <location>
        <begin position="1"/>
        <end position="22"/>
    </location>
</feature>
<dbReference type="GO" id="GO:0009055">
    <property type="term" value="F:electron transfer activity"/>
    <property type="evidence" value="ECO:0007669"/>
    <property type="project" value="InterPro"/>
</dbReference>
<name>A0A1T2L2N6_9GAMM</name>
<protein>
    <submittedName>
        <fullName evidence="9">Cytochrome C</fullName>
    </submittedName>
</protein>
<dbReference type="EMBL" id="MPRL01000054">
    <property type="protein sequence ID" value="OOZ39353.1"/>
    <property type="molecule type" value="Genomic_DNA"/>
</dbReference>
<feature type="chain" id="PRO_5012481865" evidence="7">
    <location>
        <begin position="23"/>
        <end position="102"/>
    </location>
</feature>
<feature type="domain" description="Cytochrome c" evidence="8">
    <location>
        <begin position="23"/>
        <end position="101"/>
    </location>
</feature>
<evidence type="ECO:0000256" key="2">
    <source>
        <dbReference type="ARBA" id="ARBA00022617"/>
    </source>
</evidence>
<keyword evidence="1" id="KW-0813">Transport</keyword>
<keyword evidence="10" id="KW-1185">Reference proteome</keyword>
<keyword evidence="2 6" id="KW-0349">Heme</keyword>
<evidence type="ECO:0000256" key="1">
    <source>
        <dbReference type="ARBA" id="ARBA00022448"/>
    </source>
</evidence>
<dbReference type="AlphaFoldDB" id="A0A1T2L2N6"/>
<gene>
    <name evidence="9" type="ORF">BOW53_11905</name>
</gene>
<evidence type="ECO:0000259" key="8">
    <source>
        <dbReference type="PROSITE" id="PS51007"/>
    </source>
</evidence>
<proteinExistence type="predicted"/>
<dbReference type="SUPFAM" id="SSF46626">
    <property type="entry name" value="Cytochrome c"/>
    <property type="match status" value="1"/>
</dbReference>
<dbReference type="Pfam" id="PF00034">
    <property type="entry name" value="Cytochrom_C"/>
    <property type="match status" value="1"/>
</dbReference>
<dbReference type="PROSITE" id="PS51007">
    <property type="entry name" value="CYTC"/>
    <property type="match status" value="1"/>
</dbReference>
<dbReference type="PANTHER" id="PTHR33751">
    <property type="entry name" value="CBB3-TYPE CYTOCHROME C OXIDASE SUBUNIT FIXP"/>
    <property type="match status" value="1"/>
</dbReference>
<dbReference type="OrthoDB" id="9796421at2"/>
<keyword evidence="4" id="KW-0249">Electron transport</keyword>
<comment type="caution">
    <text evidence="9">The sequence shown here is derived from an EMBL/GenBank/DDBJ whole genome shotgun (WGS) entry which is preliminary data.</text>
</comment>
<sequence length="102" mass="10946">MKRTVLMAVAVMLSAVAGTSVAADLAAGEAKARLCVACHGVEDVSVNPLWPSLAGQQALYMVKQMKMFKTGERKDPLMTPQSLNLSDADIENLSAYYASLKR</sequence>
<reference evidence="9 10" key="1">
    <citation type="submission" date="2016-11" db="EMBL/GenBank/DDBJ databases">
        <title>Mixed transmission modes and dynamic genome evolution in an obligate animal-bacterial symbiosis.</title>
        <authorList>
            <person name="Russell S.L."/>
            <person name="Corbett-Detig R.B."/>
            <person name="Cavanaugh C.M."/>
        </authorList>
    </citation>
    <scope>NUCLEOTIDE SEQUENCE [LARGE SCALE GENOMIC DNA]</scope>
    <source>
        <strain evidence="9">Sveles-Q1</strain>
    </source>
</reference>
<keyword evidence="7" id="KW-0732">Signal</keyword>
<keyword evidence="3 6" id="KW-0479">Metal-binding</keyword>
<dbReference type="InterPro" id="IPR036909">
    <property type="entry name" value="Cyt_c-like_dom_sf"/>
</dbReference>
<keyword evidence="5 6" id="KW-0408">Iron</keyword>
<evidence type="ECO:0000256" key="5">
    <source>
        <dbReference type="ARBA" id="ARBA00023004"/>
    </source>
</evidence>
<dbReference type="PANTHER" id="PTHR33751:SF9">
    <property type="entry name" value="CYTOCHROME C4"/>
    <property type="match status" value="1"/>
</dbReference>
<evidence type="ECO:0000256" key="3">
    <source>
        <dbReference type="ARBA" id="ARBA00022723"/>
    </source>
</evidence>
<dbReference type="InterPro" id="IPR009056">
    <property type="entry name" value="Cyt_c-like_dom"/>
</dbReference>